<evidence type="ECO:0000313" key="2">
    <source>
        <dbReference type="EMBL" id="MCA9374761.1"/>
    </source>
</evidence>
<dbReference type="Proteomes" id="UP000748332">
    <property type="component" value="Unassembled WGS sequence"/>
</dbReference>
<reference evidence="2" key="1">
    <citation type="submission" date="2020-04" db="EMBL/GenBank/DDBJ databases">
        <authorList>
            <person name="Zhang T."/>
        </authorList>
    </citation>
    <scope>NUCLEOTIDE SEQUENCE</scope>
    <source>
        <strain evidence="2">HKST-UBA16</strain>
    </source>
</reference>
<feature type="region of interest" description="Disordered" evidence="1">
    <location>
        <begin position="1"/>
        <end position="21"/>
    </location>
</feature>
<dbReference type="EMBL" id="JAGQLM010000015">
    <property type="protein sequence ID" value="MCA9374761.1"/>
    <property type="molecule type" value="Genomic_DNA"/>
</dbReference>
<accession>A0A955KWA8</accession>
<feature type="compositionally biased region" description="Polar residues" evidence="1">
    <location>
        <begin position="1"/>
        <end position="16"/>
    </location>
</feature>
<reference evidence="2" key="2">
    <citation type="journal article" date="2021" name="Microbiome">
        <title>Successional dynamics and alternative stable states in a saline activated sludge microbial community over 9 years.</title>
        <authorList>
            <person name="Wang Y."/>
            <person name="Ye J."/>
            <person name="Ju F."/>
            <person name="Liu L."/>
            <person name="Boyd J.A."/>
            <person name="Deng Y."/>
            <person name="Parks D.H."/>
            <person name="Jiang X."/>
            <person name="Yin X."/>
            <person name="Woodcroft B.J."/>
            <person name="Tyson G.W."/>
            <person name="Hugenholtz P."/>
            <person name="Polz M.F."/>
            <person name="Zhang T."/>
        </authorList>
    </citation>
    <scope>NUCLEOTIDE SEQUENCE</scope>
    <source>
        <strain evidence="2">HKST-UBA16</strain>
    </source>
</reference>
<organism evidence="2 3">
    <name type="scientific">Candidatus Dojkabacteria bacterium</name>
    <dbReference type="NCBI Taxonomy" id="2099670"/>
    <lineage>
        <taxon>Bacteria</taxon>
        <taxon>Candidatus Dojkabacteria</taxon>
    </lineage>
</organism>
<gene>
    <name evidence="2" type="ORF">KC622_00350</name>
</gene>
<evidence type="ECO:0000313" key="3">
    <source>
        <dbReference type="Proteomes" id="UP000748332"/>
    </source>
</evidence>
<evidence type="ECO:0000256" key="1">
    <source>
        <dbReference type="SAM" id="MobiDB-lite"/>
    </source>
</evidence>
<proteinExistence type="predicted"/>
<dbReference type="AlphaFoldDB" id="A0A955KWA8"/>
<comment type="caution">
    <text evidence="2">The sequence shown here is derived from an EMBL/GenBank/DDBJ whole genome shotgun (WGS) entry which is preliminary data.</text>
</comment>
<name>A0A955KWA8_9BACT</name>
<protein>
    <submittedName>
        <fullName evidence="2">Uncharacterized protein</fullName>
    </submittedName>
</protein>
<sequence length="163" mass="17813">MPNNDSNPGVESQQSRGRVGKWLKGKVAERLGSAESKEKDPVLAAFTDFAVKAEELSQRTGVDVAGEVVKASDEVREWFWPKVEKGGPIALTVATVVFPTSRLRWEAAKQGTMQDGLEKVSKIAGDIEPMTGPFAPFFEFGRQFLLAEHRARKRNLAKAGKGA</sequence>